<evidence type="ECO:0000256" key="1">
    <source>
        <dbReference type="ARBA" id="ARBA00007958"/>
    </source>
</evidence>
<sequence length="232" mass="26726">MIRAVFFDFVGTLLSVEGEAKTHLKIMEEVLGDYPLNPKTLLDEYEKLTREAFSNYAGKPYRPIRDIEEEVMRKLAEKYGFKYPENFWEIHLRMHQRYGELYPEVVEVLKSLKGKYHVGMITDSDTEYLMAHLDALGIKDLFDSITTSEEAGFFKPHPRIFELALKKAGVKGEEAVYVGDNPVKDCGGSKNLGMTSILLDRKGEKREFWDKCDFIVSDLREVIKIVDELNGQ</sequence>
<dbReference type="InterPro" id="IPR023198">
    <property type="entry name" value="PGP-like_dom2"/>
</dbReference>
<dbReference type="SFLD" id="SFLDG01135">
    <property type="entry name" value="C1.5.6:_HAD__Beta-PGM__Phospha"/>
    <property type="match status" value="1"/>
</dbReference>
<dbReference type="AlphaFoldDB" id="A0A832SME2"/>
<dbReference type="OMA" id="EAVFWDI"/>
<dbReference type="RefSeq" id="WP_010884566.1">
    <property type="nucleotide sequence ID" value="NZ_DUJN01000004.1"/>
</dbReference>
<evidence type="ECO:0000256" key="2">
    <source>
        <dbReference type="ARBA" id="ARBA00022801"/>
    </source>
</evidence>
<organism evidence="3 4">
    <name type="scientific">Pyrococcus horikoshii</name>
    <dbReference type="NCBI Taxonomy" id="53953"/>
    <lineage>
        <taxon>Archaea</taxon>
        <taxon>Methanobacteriati</taxon>
        <taxon>Methanobacteriota</taxon>
        <taxon>Thermococci</taxon>
        <taxon>Thermococcales</taxon>
        <taxon>Thermococcaceae</taxon>
        <taxon>Pyrococcus</taxon>
    </lineage>
</organism>
<name>A0A832SME2_PYRHR</name>
<dbReference type="PANTHER" id="PTHR43316:SF3">
    <property type="entry name" value="HALOACID DEHALOGENASE, TYPE II (AFU_ORTHOLOGUE AFUA_2G07750)-RELATED"/>
    <property type="match status" value="1"/>
</dbReference>
<dbReference type="SFLD" id="SFLDG01129">
    <property type="entry name" value="C1.5:_HAD__Beta-PGM__Phosphata"/>
    <property type="match status" value="1"/>
</dbReference>
<dbReference type="PANTHER" id="PTHR43316">
    <property type="entry name" value="HYDROLASE, HALOACID DELAHOGENASE-RELATED"/>
    <property type="match status" value="1"/>
</dbReference>
<gene>
    <name evidence="3" type="ORF">HA331_04250</name>
</gene>
<dbReference type="SUPFAM" id="SSF56784">
    <property type="entry name" value="HAD-like"/>
    <property type="match status" value="1"/>
</dbReference>
<dbReference type="Pfam" id="PF00702">
    <property type="entry name" value="Hydrolase"/>
    <property type="match status" value="1"/>
</dbReference>
<comment type="similarity">
    <text evidence="1">Belongs to the HAD-like hydrolase superfamily.</text>
</comment>
<dbReference type="InterPro" id="IPR006439">
    <property type="entry name" value="HAD-SF_hydro_IA"/>
</dbReference>
<dbReference type="InterPro" id="IPR023214">
    <property type="entry name" value="HAD_sf"/>
</dbReference>
<dbReference type="Gene3D" id="3.40.50.1000">
    <property type="entry name" value="HAD superfamily/HAD-like"/>
    <property type="match status" value="1"/>
</dbReference>
<reference evidence="3" key="1">
    <citation type="journal article" date="2020" name="bioRxiv">
        <title>A rank-normalized archaeal taxonomy based on genome phylogeny resolves widespread incomplete and uneven classifications.</title>
        <authorList>
            <person name="Rinke C."/>
            <person name="Chuvochina M."/>
            <person name="Mussig A.J."/>
            <person name="Chaumeil P.-A."/>
            <person name="Waite D.W."/>
            <person name="Whitman W.B."/>
            <person name="Parks D.H."/>
            <person name="Hugenholtz P."/>
        </authorList>
    </citation>
    <scope>NUCLEOTIDE SEQUENCE</scope>
    <source>
        <strain evidence="3">UBA8834</strain>
    </source>
</reference>
<dbReference type="SFLD" id="SFLDS00003">
    <property type="entry name" value="Haloacid_Dehalogenase"/>
    <property type="match status" value="1"/>
</dbReference>
<dbReference type="NCBIfam" id="TIGR02253">
    <property type="entry name" value="CTE7"/>
    <property type="match status" value="1"/>
</dbReference>
<proteinExistence type="inferred from homology"/>
<dbReference type="PRINTS" id="PR00413">
    <property type="entry name" value="HADHALOGNASE"/>
</dbReference>
<dbReference type="NCBIfam" id="TIGR01549">
    <property type="entry name" value="HAD-SF-IA-v1"/>
    <property type="match status" value="1"/>
</dbReference>
<dbReference type="GO" id="GO:0016787">
    <property type="term" value="F:hydrolase activity"/>
    <property type="evidence" value="ECO:0007669"/>
    <property type="project" value="UniProtKB-KW"/>
</dbReference>
<dbReference type="InterPro" id="IPR051540">
    <property type="entry name" value="S-2-haloacid_dehalogenase"/>
</dbReference>
<dbReference type="InterPro" id="IPR036412">
    <property type="entry name" value="HAD-like_sf"/>
</dbReference>
<dbReference type="NCBIfam" id="TIGR01509">
    <property type="entry name" value="HAD-SF-IA-v3"/>
    <property type="match status" value="1"/>
</dbReference>
<evidence type="ECO:0000313" key="4">
    <source>
        <dbReference type="Proteomes" id="UP000617544"/>
    </source>
</evidence>
<dbReference type="EMBL" id="DUJN01000004">
    <property type="protein sequence ID" value="HII60957.1"/>
    <property type="molecule type" value="Genomic_DNA"/>
</dbReference>
<dbReference type="InterPro" id="IPR011950">
    <property type="entry name" value="HAD-SF_hydro_IA_CTE7"/>
</dbReference>
<protein>
    <submittedName>
        <fullName evidence="3">TIGR02253 family HAD-type hydrolase</fullName>
    </submittedName>
</protein>
<keyword evidence="2 3" id="KW-0378">Hydrolase</keyword>
<dbReference type="Gene3D" id="1.10.150.240">
    <property type="entry name" value="Putative phosphatase, domain 2"/>
    <property type="match status" value="1"/>
</dbReference>
<evidence type="ECO:0000313" key="3">
    <source>
        <dbReference type="EMBL" id="HII60957.1"/>
    </source>
</evidence>
<dbReference type="GeneID" id="1444353"/>
<dbReference type="SMR" id="A0A832SME2"/>
<dbReference type="Proteomes" id="UP000617544">
    <property type="component" value="Unassembled WGS sequence"/>
</dbReference>
<comment type="caution">
    <text evidence="3">The sequence shown here is derived from an EMBL/GenBank/DDBJ whole genome shotgun (WGS) entry which is preliminary data.</text>
</comment>
<accession>A0A832SME2</accession>